<dbReference type="GO" id="GO:0006508">
    <property type="term" value="P:proteolysis"/>
    <property type="evidence" value="ECO:0007669"/>
    <property type="project" value="UniProtKB-KW"/>
</dbReference>
<dbReference type="NCBIfam" id="NF033740">
    <property type="entry name" value="MarP_fam_protase"/>
    <property type="match status" value="1"/>
</dbReference>
<evidence type="ECO:0000256" key="6">
    <source>
        <dbReference type="ARBA" id="ARBA00022801"/>
    </source>
</evidence>
<keyword evidence="7 11" id="KW-0720">Serine protease</keyword>
<sequence length="400" mass="41966">MDLLQAVGAVDVLLGCVLLIAVGFGWRQGAIATLIDGLAVILGFVAALQIAPYVMAMVQTALLRWLIALSLLLFFTGIASVLGTAVSNRVRARMKHHSTMRQDKFVGMLVSPVVALVFSYLLLAPVASIAGGTIAGELRQSRLLFGVNQLIPDSVHTVDDQFAGLLADSLLQPPSDPFAVTAPDKLPPVADLSVDNDLVAAVRPAVVQVLAVADRCTHGMRGTGFVIADDLIVTNAHVVAGTNQVAVDTVTGTKPATVVLYDPDEDIAVLRSDNLGLPALDWAAAMPMFAETVTIVGYPDGGPFTAVPARIVSLRVTSGVDIYGETANVRAIYRIDGDVRRGNSGGPMINAAGEVLGVVFADEIHHAQEGFVLAGTEVQELLGDVSTYRLPVDTGRCVGE</sequence>
<keyword evidence="5" id="KW-0732">Signal</keyword>
<feature type="active site" description="Charge relay system" evidence="10">
    <location>
        <position position="266"/>
    </location>
</feature>
<dbReference type="PANTHER" id="PTHR45980">
    <property type="match status" value="1"/>
</dbReference>
<evidence type="ECO:0000256" key="9">
    <source>
        <dbReference type="ARBA" id="ARBA00023136"/>
    </source>
</evidence>
<evidence type="ECO:0000256" key="12">
    <source>
        <dbReference type="SAM" id="Phobius"/>
    </source>
</evidence>
<dbReference type="PRINTS" id="PR00839">
    <property type="entry name" value="V8PROTEASE"/>
</dbReference>
<dbReference type="Proteomes" id="UP000269019">
    <property type="component" value="Chromosome"/>
</dbReference>
<keyword evidence="9 12" id="KW-0472">Membrane</keyword>
<evidence type="ECO:0000256" key="10">
    <source>
        <dbReference type="PIRSR" id="PIRSR608256-1"/>
    </source>
</evidence>
<dbReference type="GO" id="GO:0004252">
    <property type="term" value="F:serine-type endopeptidase activity"/>
    <property type="evidence" value="ECO:0007669"/>
    <property type="project" value="TreeGrafter"/>
</dbReference>
<dbReference type="GO" id="GO:0016020">
    <property type="term" value="C:membrane"/>
    <property type="evidence" value="ECO:0007669"/>
    <property type="project" value="UniProtKB-SubCell"/>
</dbReference>
<keyword evidence="8 12" id="KW-1133">Transmembrane helix</keyword>
<evidence type="ECO:0000313" key="13">
    <source>
        <dbReference type="EMBL" id="AZA14557.1"/>
    </source>
</evidence>
<name>A0A3G6J913_9CORY</name>
<reference evidence="13 14" key="1">
    <citation type="submission" date="2018-11" db="EMBL/GenBank/DDBJ databases">
        <authorList>
            <person name="Kleinhagauer T."/>
            <person name="Glaeser S.P."/>
            <person name="Spergser J."/>
            <person name="Ruckert C."/>
            <person name="Kaempfer P."/>
            <person name="Busse H.-J."/>
        </authorList>
    </citation>
    <scope>NUCLEOTIDE SEQUENCE [LARGE SCALE GENOMIC DNA]</scope>
    <source>
        <strain evidence="13 14">200CH</strain>
    </source>
</reference>
<dbReference type="Pfam" id="PF02674">
    <property type="entry name" value="Colicin_V"/>
    <property type="match status" value="1"/>
</dbReference>
<feature type="transmembrane region" description="Helical" evidence="12">
    <location>
        <begin position="38"/>
        <end position="56"/>
    </location>
</feature>
<evidence type="ECO:0000256" key="1">
    <source>
        <dbReference type="ARBA" id="ARBA00004141"/>
    </source>
</evidence>
<evidence type="ECO:0000256" key="2">
    <source>
        <dbReference type="ARBA" id="ARBA00008764"/>
    </source>
</evidence>
<protein>
    <recommendedName>
        <fullName evidence="11">Serine protease</fullName>
        <ecNumber evidence="11">3.4.21.-</ecNumber>
    </recommendedName>
</protein>
<gene>
    <name evidence="13" type="ORF">CCHOA_10895</name>
</gene>
<dbReference type="Gene3D" id="2.40.10.10">
    <property type="entry name" value="Trypsin-like serine proteases"/>
    <property type="match status" value="2"/>
</dbReference>
<feature type="active site" description="Charge relay system" evidence="10">
    <location>
        <position position="237"/>
    </location>
</feature>
<dbReference type="InterPro" id="IPR008256">
    <property type="entry name" value="Peptidase_S1B"/>
</dbReference>
<dbReference type="InterPro" id="IPR047680">
    <property type="entry name" value="MarP-like"/>
</dbReference>
<keyword evidence="4 12" id="KW-0812">Transmembrane</keyword>
<evidence type="ECO:0000256" key="3">
    <source>
        <dbReference type="ARBA" id="ARBA00022670"/>
    </source>
</evidence>
<dbReference type="InterPro" id="IPR043504">
    <property type="entry name" value="Peptidase_S1_PA_chymotrypsin"/>
</dbReference>
<evidence type="ECO:0000256" key="11">
    <source>
        <dbReference type="RuleBase" id="RU004296"/>
    </source>
</evidence>
<keyword evidence="6 11" id="KW-0378">Hydrolase</keyword>
<dbReference type="KEGG" id="ccho:CCHOA_10895"/>
<accession>A0A3G6J913</accession>
<evidence type="ECO:0000313" key="14">
    <source>
        <dbReference type="Proteomes" id="UP000269019"/>
    </source>
</evidence>
<dbReference type="InterPro" id="IPR009003">
    <property type="entry name" value="Peptidase_S1_PA"/>
</dbReference>
<dbReference type="PANTHER" id="PTHR45980:SF9">
    <property type="entry name" value="PROTEASE DO-LIKE 10, MITOCHONDRIAL-RELATED"/>
    <property type="match status" value="1"/>
</dbReference>
<dbReference type="EC" id="3.4.21.-" evidence="11"/>
<dbReference type="SUPFAM" id="SSF50494">
    <property type="entry name" value="Trypsin-like serine proteases"/>
    <property type="match status" value="1"/>
</dbReference>
<comment type="subcellular location">
    <subcellularLocation>
        <location evidence="1">Membrane</location>
        <topology evidence="1">Multi-pass membrane protein</topology>
    </subcellularLocation>
</comment>
<feature type="transmembrane region" description="Helical" evidence="12">
    <location>
        <begin position="6"/>
        <end position="26"/>
    </location>
</feature>
<feature type="active site" description="Charge relay system" evidence="10">
    <location>
        <position position="344"/>
    </location>
</feature>
<keyword evidence="14" id="KW-1185">Reference proteome</keyword>
<dbReference type="Pfam" id="PF13365">
    <property type="entry name" value="Trypsin_2"/>
    <property type="match status" value="1"/>
</dbReference>
<comment type="similarity">
    <text evidence="2 11">Belongs to the peptidase S1B family.</text>
</comment>
<dbReference type="InterPro" id="IPR003825">
    <property type="entry name" value="Colicin-V_CvpA"/>
</dbReference>
<keyword evidence="3 11" id="KW-0645">Protease</keyword>
<dbReference type="AlphaFoldDB" id="A0A3G6J913"/>
<organism evidence="13 14">
    <name type="scientific">Corynebacterium choanae</name>
    <dbReference type="NCBI Taxonomy" id="1862358"/>
    <lineage>
        <taxon>Bacteria</taxon>
        <taxon>Bacillati</taxon>
        <taxon>Actinomycetota</taxon>
        <taxon>Actinomycetes</taxon>
        <taxon>Mycobacteriales</taxon>
        <taxon>Corynebacteriaceae</taxon>
        <taxon>Corynebacterium</taxon>
    </lineage>
</organism>
<evidence type="ECO:0000256" key="4">
    <source>
        <dbReference type="ARBA" id="ARBA00022692"/>
    </source>
</evidence>
<dbReference type="GO" id="GO:0009403">
    <property type="term" value="P:toxin biosynthetic process"/>
    <property type="evidence" value="ECO:0007669"/>
    <property type="project" value="InterPro"/>
</dbReference>
<evidence type="ECO:0000256" key="8">
    <source>
        <dbReference type="ARBA" id="ARBA00022989"/>
    </source>
</evidence>
<dbReference type="EMBL" id="CP033896">
    <property type="protein sequence ID" value="AZA14557.1"/>
    <property type="molecule type" value="Genomic_DNA"/>
</dbReference>
<evidence type="ECO:0000256" key="7">
    <source>
        <dbReference type="ARBA" id="ARBA00022825"/>
    </source>
</evidence>
<proteinExistence type="inferred from homology"/>
<feature type="transmembrane region" description="Helical" evidence="12">
    <location>
        <begin position="105"/>
        <end position="123"/>
    </location>
</feature>
<feature type="transmembrane region" description="Helical" evidence="12">
    <location>
        <begin position="62"/>
        <end position="85"/>
    </location>
</feature>
<evidence type="ECO:0000256" key="5">
    <source>
        <dbReference type="ARBA" id="ARBA00022729"/>
    </source>
</evidence>